<name>A0A0F7SNU9_PHARH</name>
<feature type="compositionally biased region" description="Basic and acidic residues" evidence="4">
    <location>
        <begin position="762"/>
        <end position="771"/>
    </location>
</feature>
<evidence type="ECO:0000256" key="1">
    <source>
        <dbReference type="ARBA" id="ARBA00004496"/>
    </source>
</evidence>
<feature type="coiled-coil region" evidence="3">
    <location>
        <begin position="439"/>
        <end position="480"/>
    </location>
</feature>
<comment type="subcellular location">
    <subcellularLocation>
        <location evidence="1">Cytoplasm</location>
    </subcellularLocation>
</comment>
<feature type="compositionally biased region" description="Basic and acidic residues" evidence="4">
    <location>
        <begin position="602"/>
        <end position="621"/>
    </location>
</feature>
<feature type="region of interest" description="Disordered" evidence="4">
    <location>
        <begin position="272"/>
        <end position="304"/>
    </location>
</feature>
<feature type="compositionally biased region" description="Low complexity" evidence="4">
    <location>
        <begin position="93"/>
        <end position="110"/>
    </location>
</feature>
<feature type="compositionally biased region" description="Low complexity" evidence="4">
    <location>
        <begin position="745"/>
        <end position="755"/>
    </location>
</feature>
<dbReference type="Pfam" id="PF06657">
    <property type="entry name" value="Cep57_MT_bd"/>
    <property type="match status" value="1"/>
</dbReference>
<feature type="compositionally biased region" description="Basic and acidic residues" evidence="4">
    <location>
        <begin position="421"/>
        <end position="430"/>
    </location>
</feature>
<feature type="compositionally biased region" description="Low complexity" evidence="4">
    <location>
        <begin position="622"/>
        <end position="633"/>
    </location>
</feature>
<feature type="region of interest" description="Disordered" evidence="4">
    <location>
        <begin position="408"/>
        <end position="430"/>
    </location>
</feature>
<dbReference type="AlphaFoldDB" id="A0A0F7SNU9"/>
<feature type="region of interest" description="Disordered" evidence="4">
    <location>
        <begin position="349"/>
        <end position="388"/>
    </location>
</feature>
<dbReference type="InterPro" id="IPR024957">
    <property type="entry name" value="Cep57_MT-bd_dom"/>
</dbReference>
<sequence>MISDHSFSSSSSSSTTHQPSPSPSPRSMRRKSNQAGPFSLRQSPSLSNSFPPPSAAAHRHASSSASSLLIPHSHDDLDRIRLEEQLGGISLMSSSRASSSVATSTRTGTSFATERDEDDDAYEDEDEDGSSIEVGRAAHENGNLSAIDHLHHGHGLASFAQPESFSTVTGFPSPVSTAGHHASAITLRTGLTGGQHNGRGGGHHHHNQQSGFDSDRELAPIIKDDKGLSFGLGDSAGESPLIGTSGLPLSMANSNANPIGRPKLVDAIAQDFSPRRPSSRSNGNRYSANTAAAARTGSLFPTKIQPPLQESKFEMLARGIESNLPRRQSGPIDRQPMSELSFNESREFNSISSLKRGNSNGQSVARRNANKPGLTKKKSTSRGQSSFAAGLGDGKSVLFLPDVTGLTDGLVESPARRGKKTVKEGDHREDSHAYPIESLATLSQKLSSLTSENKETLQRVSELELELQTTRERETAAKQEWALEREYLRRELSSREQTGLERGRREVEETTSAWETRYWEVVQEKKALESLVAELRSEVSRLTKSLQEQTALIEQLREQRALDQAELQRRGNEIDSLREEVRTLATEVGSLRRVVEDTVGDRRAWEQEREQTQAQERERYQDQLQRQFQQQQEQQRETVIDQDQDRTIRPISPRVGRNKVGADELARLRTTISSHQTNKRASPAPLSTATYSERPGSRLSEGLRVAAVSSPTRSPPLLSSSPRFASQQLDAVYPAAIPLPRSPDLDSSSIASSPRRQSRRRAMAEEREKAQKKVLEPIVLETAWASSFEQEELVIDEDQEEVPVEKGALSPKIRSREPTTSSSSQQKRADGQEVRLPPQTVLCRVLRELEVEYEHYKVIYTELADQYKQMDPASNVAKRNILAEHLKEVIDNLEQKGDQIASLYSLLTFADRPLPSTSSTSTAQRKAYRSVQDLLHSVQTSSRRKEGTA</sequence>
<proteinExistence type="predicted"/>
<evidence type="ECO:0000256" key="2">
    <source>
        <dbReference type="ARBA" id="ARBA00022490"/>
    </source>
</evidence>
<feature type="region of interest" description="Disordered" evidence="4">
    <location>
        <begin position="914"/>
        <end position="949"/>
    </location>
</feature>
<dbReference type="GO" id="GO:0008017">
    <property type="term" value="F:microtubule binding"/>
    <property type="evidence" value="ECO:0007669"/>
    <property type="project" value="InterPro"/>
</dbReference>
<feature type="compositionally biased region" description="Low complexity" evidence="4">
    <location>
        <begin position="1"/>
        <end position="19"/>
    </location>
</feature>
<protein>
    <submittedName>
        <fullName evidence="6">Cep57 cep57-mt-bd: centrosome microtubule-binding domain protein</fullName>
    </submittedName>
</protein>
<evidence type="ECO:0000259" key="5">
    <source>
        <dbReference type="Pfam" id="PF06657"/>
    </source>
</evidence>
<dbReference type="EMBL" id="LN483124">
    <property type="protein sequence ID" value="CED82349.1"/>
    <property type="molecule type" value="Genomic_DNA"/>
</dbReference>
<feature type="compositionally biased region" description="Acidic residues" evidence="4">
    <location>
        <begin position="115"/>
        <end position="130"/>
    </location>
</feature>
<feature type="region of interest" description="Disordered" evidence="4">
    <location>
        <begin position="602"/>
        <end position="646"/>
    </location>
</feature>
<accession>A0A0F7SNU9</accession>
<organism evidence="6">
    <name type="scientific">Phaffia rhodozyma</name>
    <name type="common">Yeast</name>
    <name type="synonym">Xanthophyllomyces dendrorhous</name>
    <dbReference type="NCBI Taxonomy" id="264483"/>
    <lineage>
        <taxon>Eukaryota</taxon>
        <taxon>Fungi</taxon>
        <taxon>Dikarya</taxon>
        <taxon>Basidiomycota</taxon>
        <taxon>Agaricomycotina</taxon>
        <taxon>Tremellomycetes</taxon>
        <taxon>Cystofilobasidiales</taxon>
        <taxon>Mrakiaceae</taxon>
        <taxon>Phaffia</taxon>
    </lineage>
</organism>
<feature type="region of interest" description="Disordered" evidence="4">
    <location>
        <begin position="670"/>
        <end position="698"/>
    </location>
</feature>
<feature type="domain" description="Cep57 centrosome microtubule-binding" evidence="5">
    <location>
        <begin position="836"/>
        <end position="905"/>
    </location>
</feature>
<keyword evidence="3" id="KW-0175">Coiled coil</keyword>
<feature type="region of interest" description="Disordered" evidence="4">
    <location>
        <begin position="737"/>
        <end position="771"/>
    </location>
</feature>
<feature type="compositionally biased region" description="Polar residues" evidence="4">
    <location>
        <begin position="349"/>
        <end position="365"/>
    </location>
</feature>
<feature type="region of interest" description="Disordered" evidence="4">
    <location>
        <begin position="91"/>
        <end position="131"/>
    </location>
</feature>
<feature type="region of interest" description="Disordered" evidence="4">
    <location>
        <begin position="191"/>
        <end position="213"/>
    </location>
</feature>
<evidence type="ECO:0000313" key="6">
    <source>
        <dbReference type="EMBL" id="CED82349.1"/>
    </source>
</evidence>
<dbReference type="GO" id="GO:0005737">
    <property type="term" value="C:cytoplasm"/>
    <property type="evidence" value="ECO:0007669"/>
    <property type="project" value="UniProtKB-SubCell"/>
</dbReference>
<feature type="compositionally biased region" description="Polar residues" evidence="4">
    <location>
        <begin position="670"/>
        <end position="691"/>
    </location>
</feature>
<feature type="coiled-coil region" evidence="3">
    <location>
        <begin position="846"/>
        <end position="896"/>
    </location>
</feature>
<evidence type="ECO:0000256" key="3">
    <source>
        <dbReference type="SAM" id="Coils"/>
    </source>
</evidence>
<feature type="region of interest" description="Disordered" evidence="4">
    <location>
        <begin position="795"/>
        <end position="833"/>
    </location>
</feature>
<feature type="region of interest" description="Disordered" evidence="4">
    <location>
        <begin position="1"/>
        <end position="70"/>
    </location>
</feature>
<feature type="compositionally biased region" description="Polar residues" evidence="4">
    <location>
        <begin position="33"/>
        <end position="42"/>
    </location>
</feature>
<feature type="compositionally biased region" description="Low complexity" evidence="4">
    <location>
        <begin position="275"/>
        <end position="285"/>
    </location>
</feature>
<reference evidence="6" key="1">
    <citation type="submission" date="2014-08" db="EMBL/GenBank/DDBJ databases">
        <authorList>
            <person name="Sharma Rahul"/>
            <person name="Thines Marco"/>
        </authorList>
    </citation>
    <scope>NUCLEOTIDE SEQUENCE</scope>
</reference>
<evidence type="ECO:0000256" key="4">
    <source>
        <dbReference type="SAM" id="MobiDB-lite"/>
    </source>
</evidence>
<feature type="compositionally biased region" description="Gly residues" evidence="4">
    <location>
        <begin position="191"/>
        <end position="200"/>
    </location>
</feature>
<feature type="compositionally biased region" description="Basic and acidic residues" evidence="4">
    <location>
        <begin position="634"/>
        <end position="646"/>
    </location>
</feature>
<keyword evidence="2" id="KW-0963">Cytoplasm</keyword>
<feature type="compositionally biased region" description="Polar residues" evidence="4">
    <location>
        <begin position="915"/>
        <end position="924"/>
    </location>
</feature>